<dbReference type="OrthoDB" id="9792137at2"/>
<dbReference type="AlphaFoldDB" id="F2IWS6"/>
<dbReference type="Proteomes" id="UP000008130">
    <property type="component" value="Chromosome"/>
</dbReference>
<dbReference type="NCBIfam" id="TIGR02312">
    <property type="entry name" value="HpaH"/>
    <property type="match status" value="1"/>
</dbReference>
<dbReference type="Gene3D" id="3.90.850.10">
    <property type="entry name" value="Fumarylacetoacetase-like, C-terminal domain"/>
    <property type="match status" value="1"/>
</dbReference>
<dbReference type="InterPro" id="IPR036663">
    <property type="entry name" value="Fumarylacetoacetase_C_sf"/>
</dbReference>
<dbReference type="PANTHER" id="PTHR30143">
    <property type="entry name" value="ACID HYDRATASE"/>
    <property type="match status" value="1"/>
</dbReference>
<dbReference type="GO" id="GO:0018817">
    <property type="term" value="F:2-oxo-hept-3-ene-1,7-dioate hydratase activity"/>
    <property type="evidence" value="ECO:0007669"/>
    <property type="project" value="InterPro"/>
</dbReference>
<evidence type="ECO:0000313" key="2">
    <source>
        <dbReference type="Proteomes" id="UP000008130"/>
    </source>
</evidence>
<dbReference type="PANTHER" id="PTHR30143:SF0">
    <property type="entry name" value="2-KETO-4-PENTENOATE HYDRATASE"/>
    <property type="match status" value="1"/>
</dbReference>
<dbReference type="RefSeq" id="WP_013652719.1">
    <property type="nucleotide sequence ID" value="NC_015259.1"/>
</dbReference>
<dbReference type="EMBL" id="CP002568">
    <property type="protein sequence ID" value="ADZ70401.1"/>
    <property type="molecule type" value="Genomic_DNA"/>
</dbReference>
<gene>
    <name evidence="1" type="ordered locus">SL003B_1975</name>
</gene>
<proteinExistence type="predicted"/>
<dbReference type="KEGG" id="pgv:SL003B_1975"/>
<dbReference type="STRING" id="991905.SL003B_1975"/>
<dbReference type="HOGENOM" id="CLU_060136_3_0_5"/>
<name>F2IWS6_POLGS</name>
<accession>F2IWS6</accession>
<dbReference type="GO" id="GO:0008684">
    <property type="term" value="F:2-oxopent-4-enoate hydratase activity"/>
    <property type="evidence" value="ECO:0007669"/>
    <property type="project" value="TreeGrafter"/>
</dbReference>
<dbReference type="SUPFAM" id="SSF56529">
    <property type="entry name" value="FAH"/>
    <property type="match status" value="1"/>
</dbReference>
<protein>
    <submittedName>
        <fullName evidence="1">2-oxo-hepta-3-ene-1,7-dioic acid hydratase, putative</fullName>
    </submittedName>
</protein>
<dbReference type="InterPro" id="IPR050772">
    <property type="entry name" value="Hydratase-Decarb/MhpD_sf"/>
</dbReference>
<sequence>MTTVTLSAPDIAAAAAALDEAERSRVQTGLLSLKHPGMTMDDAYAVQDAWVRRKIDSGRKPVGWKIGLTSKAMQYALGIDIPDSGVLFDDMAFDDGAVIAEDRFIQPRVEAEIAFVMKAPLTGPGVTVFDVLNATDFVTPALEILDTRILRKDPATGRARTIVDTISDNAANAGYVLGGRAMRPDAVDMRWMGAIVSRNAEVEETGLGAGVLNHPARGIAWLANRLAGYGMAIEAGQVVLAGSFIRPIEAPSGSTIVADYGPYGTVSCHFA</sequence>
<keyword evidence="2" id="KW-1185">Reference proteome</keyword>
<dbReference type="PATRIC" id="fig|991905.3.peg.2024"/>
<organism evidence="1 2">
    <name type="scientific">Polymorphum gilvum (strain LMG 25793 / CGMCC 1.9160 / SL003B-26A1)</name>
    <dbReference type="NCBI Taxonomy" id="991905"/>
    <lineage>
        <taxon>Bacteria</taxon>
        <taxon>Pseudomonadati</taxon>
        <taxon>Pseudomonadota</taxon>
        <taxon>Alphaproteobacteria</taxon>
        <taxon>Rhodobacterales</taxon>
        <taxon>Paracoccaceae</taxon>
        <taxon>Polymorphum</taxon>
    </lineage>
</organism>
<dbReference type="InterPro" id="IPR012690">
    <property type="entry name" value="HpcG"/>
</dbReference>
<reference evidence="1 2" key="1">
    <citation type="journal article" date="2011" name="J. Bacteriol.">
        <title>Complete genome sequence of Polymorphum gilvum SL003B-26A1T, a crude oil-degrading bacterium from oil-polluted saline soil.</title>
        <authorList>
            <person name="Li S.G."/>
            <person name="Tang Y.Q."/>
            <person name="Nie Y."/>
            <person name="Cai M."/>
            <person name="Wu X.L."/>
        </authorList>
    </citation>
    <scope>NUCLEOTIDE SEQUENCE [LARGE SCALE GENOMIC DNA]</scope>
    <source>
        <strain evidence="2">LMG 25793 / CGMCC 1.9160 / SL003B-26A1</strain>
    </source>
</reference>
<dbReference type="eggNOG" id="COG3971">
    <property type="taxonomic scope" value="Bacteria"/>
</dbReference>
<evidence type="ECO:0000313" key="1">
    <source>
        <dbReference type="EMBL" id="ADZ70401.1"/>
    </source>
</evidence>
<dbReference type="GO" id="GO:0005737">
    <property type="term" value="C:cytoplasm"/>
    <property type="evidence" value="ECO:0007669"/>
    <property type="project" value="TreeGrafter"/>
</dbReference>